<evidence type="ECO:0000256" key="1">
    <source>
        <dbReference type="SAM" id="SignalP"/>
    </source>
</evidence>
<reference evidence="2 3" key="1">
    <citation type="submission" date="2020-10" db="EMBL/GenBank/DDBJ databases">
        <title>Connecting structure to function with the recovery of over 1000 high-quality activated sludge metagenome-assembled genomes encoding full-length rRNA genes using long-read sequencing.</title>
        <authorList>
            <person name="Singleton C.M."/>
            <person name="Petriglieri F."/>
            <person name="Kristensen J.M."/>
            <person name="Kirkegaard R.H."/>
            <person name="Michaelsen T.Y."/>
            <person name="Andersen M.H."/>
            <person name="Karst S.M."/>
            <person name="Dueholm M.S."/>
            <person name="Nielsen P.H."/>
            <person name="Albertsen M."/>
        </authorList>
    </citation>
    <scope>NUCLEOTIDE SEQUENCE [LARGE SCALE GENOMIC DNA]</scope>
    <source>
        <strain evidence="2">EsbW_18-Q3-R4-48_BATAC.463</strain>
    </source>
</reference>
<gene>
    <name evidence="2" type="ORF">IPJ38_00090</name>
</gene>
<feature type="signal peptide" evidence="1">
    <location>
        <begin position="1"/>
        <end position="24"/>
    </location>
</feature>
<dbReference type="EMBL" id="JADJMS010000001">
    <property type="protein sequence ID" value="MBK7413769.1"/>
    <property type="molecule type" value="Genomic_DNA"/>
</dbReference>
<accession>A0A935JWD0</accession>
<feature type="chain" id="PRO_5037367527" evidence="1">
    <location>
        <begin position="25"/>
        <end position="74"/>
    </location>
</feature>
<keyword evidence="1" id="KW-0732">Signal</keyword>
<protein>
    <submittedName>
        <fullName evidence="2">Uncharacterized protein</fullName>
    </submittedName>
</protein>
<sequence length="74" mass="8260">MKIRLFSLNACLIVCLLFAGPLTAGESSAPAELQADWDKRQAQAQVLQRDGSAKQAEAEKLHEKSQLECQKNFW</sequence>
<evidence type="ECO:0000313" key="3">
    <source>
        <dbReference type="Proteomes" id="UP000739411"/>
    </source>
</evidence>
<dbReference type="AlphaFoldDB" id="A0A935JWD0"/>
<name>A0A935JWD0_9RHOO</name>
<comment type="caution">
    <text evidence="2">The sequence shown here is derived from an EMBL/GenBank/DDBJ whole genome shotgun (WGS) entry which is preliminary data.</text>
</comment>
<evidence type="ECO:0000313" key="2">
    <source>
        <dbReference type="EMBL" id="MBK7413769.1"/>
    </source>
</evidence>
<dbReference type="Proteomes" id="UP000739411">
    <property type="component" value="Unassembled WGS sequence"/>
</dbReference>
<organism evidence="2 3">
    <name type="scientific">Candidatus Dechloromonas phosphorivorans</name>
    <dbReference type="NCBI Taxonomy" id="2899244"/>
    <lineage>
        <taxon>Bacteria</taxon>
        <taxon>Pseudomonadati</taxon>
        <taxon>Pseudomonadota</taxon>
        <taxon>Betaproteobacteria</taxon>
        <taxon>Rhodocyclales</taxon>
        <taxon>Azonexaceae</taxon>
        <taxon>Dechloromonas</taxon>
    </lineage>
</organism>
<proteinExistence type="predicted"/>